<comment type="caution">
    <text evidence="2">The sequence shown here is derived from an EMBL/GenBank/DDBJ whole genome shotgun (WGS) entry which is preliminary data.</text>
</comment>
<feature type="compositionally biased region" description="Basic and acidic residues" evidence="1">
    <location>
        <begin position="694"/>
        <end position="704"/>
    </location>
</feature>
<proteinExistence type="predicted"/>
<feature type="compositionally biased region" description="Low complexity" evidence="1">
    <location>
        <begin position="831"/>
        <end position="844"/>
    </location>
</feature>
<feature type="region of interest" description="Disordered" evidence="1">
    <location>
        <begin position="617"/>
        <end position="769"/>
    </location>
</feature>
<feature type="compositionally biased region" description="Polar residues" evidence="1">
    <location>
        <begin position="267"/>
        <end position="279"/>
    </location>
</feature>
<feature type="compositionally biased region" description="Polar residues" evidence="1">
    <location>
        <begin position="792"/>
        <end position="806"/>
    </location>
</feature>
<feature type="region of interest" description="Disordered" evidence="1">
    <location>
        <begin position="471"/>
        <end position="576"/>
    </location>
</feature>
<name>A0A9P7TUB4_9HYPO</name>
<protein>
    <submittedName>
        <fullName evidence="2">Uncharacterized protein</fullName>
    </submittedName>
</protein>
<sequence length="949" mass="105509">MGHKLRRHRSSPSSATRVDLLSAVFGIPSHWDIKRADQKFNDRVIHQHEDDSDDTTDSTSETTSTDTSISLETSSSDRSAAPRPRASTVGSSRKRQQAHRRAASLDEKQRNTTCKDKGKRHTRSVKTAPQEQKLKRTRSQFRERSKTPKPAPKPAPAGRRSSPPVESQNGPKTPIRNYAALPPRPLMVPVCLPPHQQIPIMRPHFAPPLHAQTVLPSVPQYSRSFGYQFAYPSAPPVCEQKRPQVSDSNLLHLQQHLNKAQERLSRDSGNSGLQQNRSGVQQQLNKFLDVLVAENKRPNYPRNPKTAVNEDESGKGNCSMNDEVKENIASDGKTAKPESGSPFYPQQQADGQARQATRSNAGSFRIRHHLCSGCGNVRSQQFHDINPISVAHSYKPMLNYCSACREMRFRHDMTDRYHFCFGCGRVRSKVFQEKFKARPGEPLLPNYCGSCTNEVRLMEDNNEASCLGAVVRESSSEEDPSAESVTPGSSSESSKCGDSPQWPATEAATKSGNAKDVPQLHLDKTSPVKGTESPVSPATTSPFYPGRRLGSAQRRAQRGPTPHAEEEHVAASAGLTENHEYRVPYVEEVLSETGTSSEPALWDNMETHDSEARWTCAGEPYQGESFGPASRANEPSLASHERPKTSGKSHVSVAARSTSPEGQTWRARDQRQAQYEGLGIGYRQAYSRNTIPHSTRDNAEEHAHSRGIFGQRKNVRFEEPDEPTSRRRSPLPEFESHNGFRYFDDGQTHEDSPQDFDCANPSDPIKFRSNRGAFAQFDMSSFRSAHAAHFGSVNSPDTSDSRTTFGGHNHHHKRAEGKSTSSNSDHEETGASSFSSASSAGRANSNKEQPPPKKTFARSIFSDYSRSTNDNPYYTPRRRHFPFSYSEDAFCSSWDRYQRDQPPPSTRASGRTSFDANDRIPEPIVEEADSAPSSPVSRTMLLEFKPATV</sequence>
<gene>
    <name evidence="2" type="ORF">E4U13_006867</name>
</gene>
<feature type="compositionally biased region" description="Polar residues" evidence="1">
    <location>
        <begin position="533"/>
        <end position="542"/>
    </location>
</feature>
<feature type="region of interest" description="Disordered" evidence="1">
    <location>
        <begin position="791"/>
        <end position="873"/>
    </location>
</feature>
<feature type="compositionally biased region" description="Basic and acidic residues" evidence="1">
    <location>
        <begin position="322"/>
        <end position="336"/>
    </location>
</feature>
<feature type="compositionally biased region" description="Basic residues" evidence="1">
    <location>
        <begin position="92"/>
        <end position="102"/>
    </location>
</feature>
<feature type="compositionally biased region" description="Low complexity" evidence="1">
    <location>
        <begin position="57"/>
        <end position="87"/>
    </location>
</feature>
<reference evidence="2 3" key="1">
    <citation type="journal article" date="2020" name="bioRxiv">
        <title>Whole genome comparisons of ergot fungi reveals the divergence and evolution of species within the genus Claviceps are the result of varying mechanisms driving genome evolution and host range expansion.</title>
        <authorList>
            <person name="Wyka S.A."/>
            <person name="Mondo S.J."/>
            <person name="Liu M."/>
            <person name="Dettman J."/>
            <person name="Nalam V."/>
            <person name="Broders K.D."/>
        </authorList>
    </citation>
    <scope>NUCLEOTIDE SEQUENCE [LARGE SCALE GENOMIC DNA]</scope>
    <source>
        <strain evidence="2 3">LM576</strain>
    </source>
</reference>
<organism evidence="2 3">
    <name type="scientific">Claviceps humidiphila</name>
    <dbReference type="NCBI Taxonomy" id="1294629"/>
    <lineage>
        <taxon>Eukaryota</taxon>
        <taxon>Fungi</taxon>
        <taxon>Dikarya</taxon>
        <taxon>Ascomycota</taxon>
        <taxon>Pezizomycotina</taxon>
        <taxon>Sordariomycetes</taxon>
        <taxon>Hypocreomycetidae</taxon>
        <taxon>Hypocreales</taxon>
        <taxon>Clavicipitaceae</taxon>
        <taxon>Claviceps</taxon>
    </lineage>
</organism>
<feature type="region of interest" description="Disordered" evidence="1">
    <location>
        <begin position="895"/>
        <end position="938"/>
    </location>
</feature>
<feature type="compositionally biased region" description="Low complexity" evidence="1">
    <location>
        <begin position="482"/>
        <end position="494"/>
    </location>
</feature>
<evidence type="ECO:0000313" key="2">
    <source>
        <dbReference type="EMBL" id="KAG6107639.1"/>
    </source>
</evidence>
<dbReference type="AlphaFoldDB" id="A0A9P7TUB4"/>
<evidence type="ECO:0000313" key="3">
    <source>
        <dbReference type="Proteomes" id="UP000732380"/>
    </source>
</evidence>
<feature type="region of interest" description="Disordered" evidence="1">
    <location>
        <begin position="257"/>
        <end position="279"/>
    </location>
</feature>
<feature type="region of interest" description="Disordered" evidence="1">
    <location>
        <begin position="295"/>
        <end position="359"/>
    </location>
</feature>
<accession>A0A9P7TUB4</accession>
<keyword evidence="3" id="KW-1185">Reference proteome</keyword>
<feature type="compositionally biased region" description="Polar residues" evidence="1">
    <location>
        <begin position="862"/>
        <end position="872"/>
    </location>
</feature>
<feature type="compositionally biased region" description="Polar residues" evidence="1">
    <location>
        <begin position="344"/>
        <end position="359"/>
    </location>
</feature>
<feature type="region of interest" description="Disordered" evidence="1">
    <location>
        <begin position="44"/>
        <end position="180"/>
    </location>
</feature>
<feature type="compositionally biased region" description="Basic and acidic residues" evidence="1">
    <location>
        <begin position="103"/>
        <end position="116"/>
    </location>
</feature>
<feature type="compositionally biased region" description="Basic and acidic residues" evidence="1">
    <location>
        <begin position="734"/>
        <end position="752"/>
    </location>
</feature>
<evidence type="ECO:0000256" key="1">
    <source>
        <dbReference type="SAM" id="MobiDB-lite"/>
    </source>
</evidence>
<dbReference type="EMBL" id="SRQM01000629">
    <property type="protein sequence ID" value="KAG6107639.1"/>
    <property type="molecule type" value="Genomic_DNA"/>
</dbReference>
<dbReference type="Proteomes" id="UP000732380">
    <property type="component" value="Unassembled WGS sequence"/>
</dbReference>
<feature type="compositionally biased region" description="Polar residues" evidence="1">
    <location>
        <begin position="906"/>
        <end position="915"/>
    </location>
</feature>